<feature type="active site" description="Acyl-ester intermediate" evidence="3">
    <location>
        <position position="219"/>
    </location>
</feature>
<evidence type="ECO:0000256" key="1">
    <source>
        <dbReference type="ARBA" id="ARBA00009199"/>
    </source>
</evidence>
<gene>
    <name evidence="6" type="primary">amdS_3</name>
    <name evidence="6" type="ORF">LSUE1_G003792</name>
</gene>
<name>A0A8T9C5Q9_9HELO</name>
<dbReference type="InterPro" id="IPR036928">
    <property type="entry name" value="AS_sf"/>
</dbReference>
<accession>A0A8T9C5Q9</accession>
<dbReference type="PIRSF" id="PIRSF001221">
    <property type="entry name" value="Amidase_fungi"/>
    <property type="match status" value="1"/>
</dbReference>
<dbReference type="EMBL" id="QGMK01000850">
    <property type="protein sequence ID" value="TVY76160.1"/>
    <property type="molecule type" value="Genomic_DNA"/>
</dbReference>
<evidence type="ECO:0000313" key="7">
    <source>
        <dbReference type="Proteomes" id="UP000469558"/>
    </source>
</evidence>
<dbReference type="AlphaFoldDB" id="A0A8T9C5Q9"/>
<feature type="binding site" evidence="4">
    <location>
        <begin position="216"/>
        <end position="219"/>
    </location>
    <ligand>
        <name>substrate</name>
    </ligand>
</feature>
<comment type="similarity">
    <text evidence="1">Belongs to the amidase family.</text>
</comment>
<dbReference type="OrthoDB" id="6428749at2759"/>
<feature type="binding site" evidence="4">
    <location>
        <position position="169"/>
    </location>
    <ligand>
        <name>substrate</name>
    </ligand>
</feature>
<dbReference type="PANTHER" id="PTHR46072:SF2">
    <property type="entry name" value="AMIDASE (EUROFUNG)"/>
    <property type="match status" value="1"/>
</dbReference>
<evidence type="ECO:0000313" key="6">
    <source>
        <dbReference type="EMBL" id="TVY76160.1"/>
    </source>
</evidence>
<evidence type="ECO:0000256" key="3">
    <source>
        <dbReference type="PIRSR" id="PIRSR001221-1"/>
    </source>
</evidence>
<sequence length="532" mass="58506">MENSKVNSPPPSWEDVVKIKRAERHQAVAPYLEQEISPTDPITNIDDIDELAKQIETGKLSSEQVIRAYIKRASAAHKATNCLTEVLFEDAIQKAQNLDEFYATNGKAIGPLHGVPITLKDQFNVKGKDTTLGYVGLALKPALDDAVVVKILQNLGAVVIAKTNLPQSIMWCETENPLWGLTTNPLNPEYTPGGSTGGEGALLALRGSIVGWGTDIGGSVRIPSSINGLYGLKPSSARMPYQGLEVSTDGQEHVPSAIGPMTRSLSSMVTITKAVIDGEPWMLDPKVVPIPWRESVYNEVQNRPLVIGIMIDDGVVKVHPPIQRALKELASKLKDAGHELVDWEPSLHRECIGIMDQFYTADGGEDIRRAVEAGGEPYIPHVEALVNRGKPISVYEYWQLNKKKTAAQKAYLDKWNGVKGAGSGRVVDVLVTPTMPHSAVPHRACRWVGYTKIWNVLDYTALAFPVTTISATKDPVPETHYEPRNEMDAWNWKLYDPVKMDGHPVGLQIVGRRFEEEKVLGVAKVIEKLMGR</sequence>
<keyword evidence="7" id="KW-1185">Reference proteome</keyword>
<keyword evidence="2" id="KW-0378">Hydrolase</keyword>
<dbReference type="Pfam" id="PF01425">
    <property type="entry name" value="Amidase"/>
    <property type="match status" value="1"/>
</dbReference>
<proteinExistence type="inferred from homology"/>
<dbReference type="SUPFAM" id="SSF75304">
    <property type="entry name" value="Amidase signature (AS) enzymes"/>
    <property type="match status" value="1"/>
</dbReference>
<dbReference type="Proteomes" id="UP000469558">
    <property type="component" value="Unassembled WGS sequence"/>
</dbReference>
<dbReference type="InterPro" id="IPR023631">
    <property type="entry name" value="Amidase_dom"/>
</dbReference>
<dbReference type="Gene3D" id="3.90.1300.10">
    <property type="entry name" value="Amidase signature (AS) domain"/>
    <property type="match status" value="1"/>
</dbReference>
<feature type="binding site" evidence="4">
    <location>
        <position position="195"/>
    </location>
    <ligand>
        <name>substrate</name>
    </ligand>
</feature>
<dbReference type="GO" id="GO:0016787">
    <property type="term" value="F:hydrolase activity"/>
    <property type="evidence" value="ECO:0007669"/>
    <property type="project" value="UniProtKB-KW"/>
</dbReference>
<feature type="active site" description="Charge relay system" evidence="3">
    <location>
        <position position="120"/>
    </location>
</feature>
<evidence type="ECO:0000256" key="4">
    <source>
        <dbReference type="PIRSR" id="PIRSR001221-2"/>
    </source>
</evidence>
<organism evidence="6 7">
    <name type="scientific">Lachnellula suecica</name>
    <dbReference type="NCBI Taxonomy" id="602035"/>
    <lineage>
        <taxon>Eukaryota</taxon>
        <taxon>Fungi</taxon>
        <taxon>Dikarya</taxon>
        <taxon>Ascomycota</taxon>
        <taxon>Pezizomycotina</taxon>
        <taxon>Leotiomycetes</taxon>
        <taxon>Helotiales</taxon>
        <taxon>Lachnaceae</taxon>
        <taxon>Lachnellula</taxon>
    </lineage>
</organism>
<protein>
    <submittedName>
        <fullName evidence="6">Acetamidase</fullName>
    </submittedName>
</protein>
<feature type="active site" description="Charge relay system" evidence="3">
    <location>
        <position position="195"/>
    </location>
</feature>
<evidence type="ECO:0000259" key="5">
    <source>
        <dbReference type="Pfam" id="PF01425"/>
    </source>
</evidence>
<comment type="caution">
    <text evidence="6">The sequence shown here is derived from an EMBL/GenBank/DDBJ whole genome shotgun (WGS) entry which is preliminary data.</text>
</comment>
<dbReference type="PANTHER" id="PTHR46072">
    <property type="entry name" value="AMIDASE-RELATED-RELATED"/>
    <property type="match status" value="1"/>
</dbReference>
<reference evidence="6 7" key="1">
    <citation type="submission" date="2018-05" db="EMBL/GenBank/DDBJ databases">
        <title>Genome sequencing and assembly of the regulated plant pathogen Lachnellula willkommii and related sister species for the development of diagnostic species identification markers.</title>
        <authorList>
            <person name="Giroux E."/>
            <person name="Bilodeau G."/>
        </authorList>
    </citation>
    <scope>NUCLEOTIDE SEQUENCE [LARGE SCALE GENOMIC DNA]</scope>
    <source>
        <strain evidence="6 7">CBS 268.59</strain>
    </source>
</reference>
<feature type="domain" description="Amidase" evidence="5">
    <location>
        <begin position="65"/>
        <end position="520"/>
    </location>
</feature>
<evidence type="ECO:0000256" key="2">
    <source>
        <dbReference type="ARBA" id="ARBA00022801"/>
    </source>
</evidence>